<protein>
    <submittedName>
        <fullName evidence="1">Non-specific serine/threonine protein kinase</fullName>
    </submittedName>
</protein>
<dbReference type="AlphaFoldDB" id="A0A183JDN8"/>
<reference evidence="1" key="1">
    <citation type="submission" date="2016-06" db="UniProtKB">
        <authorList>
            <consortium name="WormBaseParasite"/>
        </authorList>
    </citation>
    <scope>IDENTIFICATION</scope>
</reference>
<dbReference type="WBParaSite" id="SCUD_0000080001-mRNA-1">
    <property type="protein sequence ID" value="SCUD_0000080001-mRNA-1"/>
    <property type="gene ID" value="SCUD_0000080001"/>
</dbReference>
<organism evidence="1">
    <name type="scientific">Schistosoma curassoni</name>
    <dbReference type="NCBI Taxonomy" id="6186"/>
    <lineage>
        <taxon>Eukaryota</taxon>
        <taxon>Metazoa</taxon>
        <taxon>Spiralia</taxon>
        <taxon>Lophotrochozoa</taxon>
        <taxon>Platyhelminthes</taxon>
        <taxon>Trematoda</taxon>
        <taxon>Digenea</taxon>
        <taxon>Strigeidida</taxon>
        <taxon>Schistosomatoidea</taxon>
        <taxon>Schistosomatidae</taxon>
        <taxon>Schistosoma</taxon>
    </lineage>
</organism>
<name>A0A183JDN8_9TREM</name>
<sequence>LQNYLFVGKLSSVQTNSEFNRLIRSFNAIIDSASANGPTSPATFARGILPSDDPSIGSNFSAILINTSSHVLSLNLSDFFKNGTTNRCLFKPSYENLDLSANHSSFTSSFNLGIILKT</sequence>
<accession>A0A183JDN8</accession>
<proteinExistence type="predicted"/>
<evidence type="ECO:0000313" key="1">
    <source>
        <dbReference type="WBParaSite" id="SCUD_0000080001-mRNA-1"/>
    </source>
</evidence>